<proteinExistence type="predicted"/>
<dbReference type="InterPro" id="IPR019546">
    <property type="entry name" value="TAT_signal_bac_arc"/>
</dbReference>
<dbReference type="Proteomes" id="UP000593892">
    <property type="component" value="Chromosome"/>
</dbReference>
<evidence type="ECO:0000313" key="2">
    <source>
        <dbReference type="Proteomes" id="UP000593892"/>
    </source>
</evidence>
<reference evidence="1 2" key="1">
    <citation type="submission" date="2020-10" db="EMBL/GenBank/DDBJ databases">
        <title>Complete genome sequence of Paludibaculum fermentans P105T, a facultatively anaerobic acidobacterium capable of dissimilatory Fe(III) reduction.</title>
        <authorList>
            <person name="Dedysh S.N."/>
            <person name="Beletsky A.V."/>
            <person name="Kulichevskaya I.S."/>
            <person name="Mardanov A.V."/>
            <person name="Ravin N.V."/>
        </authorList>
    </citation>
    <scope>NUCLEOTIDE SEQUENCE [LARGE SCALE GENOMIC DNA]</scope>
    <source>
        <strain evidence="1 2">P105</strain>
    </source>
</reference>
<accession>A0A7S7NY73</accession>
<dbReference type="RefSeq" id="WP_194453600.1">
    <property type="nucleotide sequence ID" value="NZ_CP063849.1"/>
</dbReference>
<dbReference type="EMBL" id="CP063849">
    <property type="protein sequence ID" value="QOY91946.1"/>
    <property type="molecule type" value="Genomic_DNA"/>
</dbReference>
<dbReference type="AlphaFoldDB" id="A0A7S7NY73"/>
<protein>
    <submittedName>
        <fullName evidence="1">Twin-arginine translocation signal domain-containing protein</fullName>
    </submittedName>
</protein>
<dbReference type="NCBIfam" id="TIGR01409">
    <property type="entry name" value="TAT_signal_seq"/>
    <property type="match status" value="1"/>
</dbReference>
<keyword evidence="2" id="KW-1185">Reference proteome</keyword>
<dbReference type="KEGG" id="pfer:IRI77_08020"/>
<gene>
    <name evidence="1" type="ORF">IRI77_08020</name>
</gene>
<name>A0A7S7NY73_PALFE</name>
<evidence type="ECO:0000313" key="1">
    <source>
        <dbReference type="EMBL" id="QOY91946.1"/>
    </source>
</evidence>
<sequence length="51" mass="5598">MEPGLRPRRQVLKTTTLGTGWGGILALPSRLPPPECAPLFPALHYDTCRPD</sequence>
<organism evidence="1 2">
    <name type="scientific">Paludibaculum fermentans</name>
    <dbReference type="NCBI Taxonomy" id="1473598"/>
    <lineage>
        <taxon>Bacteria</taxon>
        <taxon>Pseudomonadati</taxon>
        <taxon>Acidobacteriota</taxon>
        <taxon>Terriglobia</taxon>
        <taxon>Bryobacterales</taxon>
        <taxon>Bryobacteraceae</taxon>
        <taxon>Paludibaculum</taxon>
    </lineage>
</organism>